<evidence type="ECO:0000256" key="6">
    <source>
        <dbReference type="RuleBase" id="RU363032"/>
    </source>
</evidence>
<evidence type="ECO:0000256" key="4">
    <source>
        <dbReference type="ARBA" id="ARBA00022989"/>
    </source>
</evidence>
<dbReference type="PROSITE" id="PS50928">
    <property type="entry name" value="ABC_TM1"/>
    <property type="match status" value="1"/>
</dbReference>
<dbReference type="RefSeq" id="WP_043440618.1">
    <property type="nucleotide sequence ID" value="NZ_CP009313.1"/>
</dbReference>
<dbReference type="SUPFAM" id="SSF161098">
    <property type="entry name" value="MetI-like"/>
    <property type="match status" value="1"/>
</dbReference>
<dbReference type="PANTHER" id="PTHR30177">
    <property type="entry name" value="GLYCINE BETAINE/L-PROLINE TRANSPORT SYSTEM PERMEASE PROTEIN PROW"/>
    <property type="match status" value="1"/>
</dbReference>
<accession>A0A0B5DI81</accession>
<sequence>MTTAQLMEREERTRPGTPAPPDPSRPRLTWRRLTVLPLALTVALLATLLWFRHARLDPDAEDALARLRVSRVLWQHIELTALATLLVAAVTLPLGVLLTRGVLRRFTPAASTLAELGRTAPVFALPALPALRPGTDRTTVLTGLVVCAALPVLSSTVAGLAAQGPAFREAARDLGMSPLSRLTRVELPLAVPLILAGVRTALVLNAGTATLVVLGGQRGLGALITTGVTHRCVPALLLGSVLTAAVALLADWLASVAEALLRPRAATGI</sequence>
<evidence type="ECO:0000313" key="8">
    <source>
        <dbReference type="Proteomes" id="UP000031526"/>
    </source>
</evidence>
<dbReference type="GO" id="GO:0031460">
    <property type="term" value="P:glycine betaine transport"/>
    <property type="evidence" value="ECO:0007669"/>
    <property type="project" value="TreeGrafter"/>
</dbReference>
<feature type="transmembrane region" description="Helical" evidence="6">
    <location>
        <begin position="140"/>
        <end position="162"/>
    </location>
</feature>
<feature type="transmembrane region" description="Helical" evidence="6">
    <location>
        <begin position="73"/>
        <end position="98"/>
    </location>
</feature>
<evidence type="ECO:0000256" key="3">
    <source>
        <dbReference type="ARBA" id="ARBA00022692"/>
    </source>
</evidence>
<dbReference type="CDD" id="cd06261">
    <property type="entry name" value="TM_PBP2"/>
    <property type="match status" value="1"/>
</dbReference>
<dbReference type="InterPro" id="IPR000515">
    <property type="entry name" value="MetI-like"/>
</dbReference>
<dbReference type="AlphaFoldDB" id="A0A0B5DI81"/>
<keyword evidence="2 6" id="KW-0813">Transport</keyword>
<feature type="transmembrane region" description="Helical" evidence="6">
    <location>
        <begin position="189"/>
        <end position="214"/>
    </location>
</feature>
<organism evidence="7 8">
    <name type="scientific">Streptomyces nodosus</name>
    <dbReference type="NCBI Taxonomy" id="40318"/>
    <lineage>
        <taxon>Bacteria</taxon>
        <taxon>Bacillati</taxon>
        <taxon>Actinomycetota</taxon>
        <taxon>Actinomycetes</taxon>
        <taxon>Kitasatosporales</taxon>
        <taxon>Streptomycetaceae</taxon>
        <taxon>Streptomyces</taxon>
    </lineage>
</organism>
<dbReference type="EMBL" id="CP009313">
    <property type="protein sequence ID" value="AJE40905.1"/>
    <property type="molecule type" value="Genomic_DNA"/>
</dbReference>
<dbReference type="Pfam" id="PF00528">
    <property type="entry name" value="BPD_transp_1"/>
    <property type="match status" value="1"/>
</dbReference>
<evidence type="ECO:0000313" key="7">
    <source>
        <dbReference type="EMBL" id="AJE40905.1"/>
    </source>
</evidence>
<dbReference type="GO" id="GO:0055085">
    <property type="term" value="P:transmembrane transport"/>
    <property type="evidence" value="ECO:0007669"/>
    <property type="project" value="InterPro"/>
</dbReference>
<feature type="transmembrane region" description="Helical" evidence="6">
    <location>
        <begin position="33"/>
        <end position="53"/>
    </location>
</feature>
<dbReference type="HOGENOM" id="CLU_046113_7_0_11"/>
<evidence type="ECO:0000256" key="5">
    <source>
        <dbReference type="ARBA" id="ARBA00023136"/>
    </source>
</evidence>
<keyword evidence="4 6" id="KW-1133">Transmembrane helix</keyword>
<dbReference type="STRING" id="40318.SNOD_13225"/>
<keyword evidence="3 6" id="KW-0812">Transmembrane</keyword>
<dbReference type="Proteomes" id="UP000031526">
    <property type="component" value="Chromosome"/>
</dbReference>
<evidence type="ECO:0000256" key="1">
    <source>
        <dbReference type="ARBA" id="ARBA00004141"/>
    </source>
</evidence>
<name>A0A0B5DI81_9ACTN</name>
<keyword evidence="8" id="KW-1185">Reference proteome</keyword>
<keyword evidence="5 6" id="KW-0472">Membrane</keyword>
<dbReference type="PANTHER" id="PTHR30177:SF4">
    <property type="entry name" value="OSMOPROTECTANT IMPORT PERMEASE PROTEIN OSMW"/>
    <property type="match status" value="1"/>
</dbReference>
<dbReference type="GO" id="GO:0005886">
    <property type="term" value="C:plasma membrane"/>
    <property type="evidence" value="ECO:0007669"/>
    <property type="project" value="UniProtKB-SubCell"/>
</dbReference>
<proteinExistence type="inferred from homology"/>
<dbReference type="InterPro" id="IPR051204">
    <property type="entry name" value="ABC_transp_perm/SBD"/>
</dbReference>
<dbReference type="Gene3D" id="1.10.3720.10">
    <property type="entry name" value="MetI-like"/>
    <property type="match status" value="1"/>
</dbReference>
<protein>
    <submittedName>
        <fullName evidence="7">Permease</fullName>
    </submittedName>
</protein>
<reference evidence="7 8" key="2">
    <citation type="journal article" date="2016" name="Appl. Microbiol. Biotechnol.">
        <title>Exploiting the genome sequence of Streptomyces nodosus for enhanced antibiotic production.</title>
        <authorList>
            <person name="Sweeney P."/>
            <person name="Murphy C.D."/>
            <person name="Caffrey P."/>
        </authorList>
    </citation>
    <scope>NUCLEOTIDE SEQUENCE [LARGE SCALE GENOMIC DNA]</scope>
    <source>
        <strain evidence="7 8">ATCC 14899</strain>
    </source>
</reference>
<gene>
    <name evidence="7" type="ORF">SNOD_13225</name>
</gene>
<evidence type="ECO:0000256" key="2">
    <source>
        <dbReference type="ARBA" id="ARBA00022448"/>
    </source>
</evidence>
<comment type="similarity">
    <text evidence="6">Belongs to the binding-protein-dependent transport system permease family.</text>
</comment>
<dbReference type="InterPro" id="IPR035906">
    <property type="entry name" value="MetI-like_sf"/>
</dbReference>
<comment type="subcellular location">
    <subcellularLocation>
        <location evidence="6">Cell membrane</location>
        <topology evidence="6">Multi-pass membrane protein</topology>
    </subcellularLocation>
    <subcellularLocation>
        <location evidence="1">Membrane</location>
        <topology evidence="1">Multi-pass membrane protein</topology>
    </subcellularLocation>
</comment>
<feature type="transmembrane region" description="Helical" evidence="6">
    <location>
        <begin position="235"/>
        <end position="254"/>
    </location>
</feature>
<reference evidence="8" key="1">
    <citation type="submission" date="2014-09" db="EMBL/GenBank/DDBJ databases">
        <title>Sequence of the Streptomyces nodosus genome.</title>
        <authorList>
            <person name="Sweeney P."/>
            <person name="Stephens N."/>
            <person name="Murphy C."/>
            <person name="Caffrey P."/>
        </authorList>
    </citation>
    <scope>NUCLEOTIDE SEQUENCE [LARGE SCALE GENOMIC DNA]</scope>
    <source>
        <strain evidence="8">ATCC 14899</strain>
    </source>
</reference>